<keyword evidence="7" id="KW-1185">Reference proteome</keyword>
<dbReference type="AlphaFoldDB" id="A0AA37SY78"/>
<dbReference type="PROSITE" id="PS00160">
    <property type="entry name" value="ALDOLASE_KDPG_KHG_2"/>
    <property type="match status" value="1"/>
</dbReference>
<dbReference type="InterPro" id="IPR000887">
    <property type="entry name" value="Aldlse_KDPG_KHG"/>
</dbReference>
<accession>A0AA37SY78</accession>
<organism evidence="6 7">
    <name type="scientific">Agaribacter marinus</name>
    <dbReference type="NCBI Taxonomy" id="1431249"/>
    <lineage>
        <taxon>Bacteria</taxon>
        <taxon>Pseudomonadati</taxon>
        <taxon>Pseudomonadota</taxon>
        <taxon>Gammaproteobacteria</taxon>
        <taxon>Alteromonadales</taxon>
        <taxon>Alteromonadaceae</taxon>
        <taxon>Agaribacter</taxon>
    </lineage>
</organism>
<evidence type="ECO:0000256" key="3">
    <source>
        <dbReference type="ARBA" id="ARBA00011233"/>
    </source>
</evidence>
<dbReference type="SUPFAM" id="SSF51569">
    <property type="entry name" value="Aldolase"/>
    <property type="match status" value="1"/>
</dbReference>
<proteinExistence type="inferred from homology"/>
<protein>
    <submittedName>
        <fullName evidence="6">2-dehydro-3-deoxyphosphogluconate aldolase/4-hydroxy-2-oxoglutarate aldolase</fullName>
    </submittedName>
</protein>
<reference evidence="6" key="2">
    <citation type="submission" date="2023-01" db="EMBL/GenBank/DDBJ databases">
        <title>Draft genome sequence of Agaribacter marinus strain NBRC 110023.</title>
        <authorList>
            <person name="Sun Q."/>
            <person name="Mori K."/>
        </authorList>
    </citation>
    <scope>NUCLEOTIDE SEQUENCE</scope>
    <source>
        <strain evidence="6">NBRC 110023</strain>
    </source>
</reference>
<evidence type="ECO:0000313" key="7">
    <source>
        <dbReference type="Proteomes" id="UP001156601"/>
    </source>
</evidence>
<sequence>MLTRQAILDKILHERVVGIVRLKEQGEVADCLQCLVDGGMGCLEITSNTPGYAEEIKNARERYPNILVGAGTVTNADKANVAVAAGAQFLVTPNVNEEVVLIAHKAGIPVLMGALTPTEINLAVEIGADIVKLFPAGDIGLNYCKGIMGPFNNVPLMAVGGISKENVVEWLSIGMAGIGIGSQLCRAVKDESDKIAHTEFVRDFMRLVKQTTQQ</sequence>
<dbReference type="Pfam" id="PF01081">
    <property type="entry name" value="Aldolase"/>
    <property type="match status" value="1"/>
</dbReference>
<comment type="similarity">
    <text evidence="2">Belongs to the KHG/KDPG aldolase family.</text>
</comment>
<dbReference type="CDD" id="cd00452">
    <property type="entry name" value="KDPG_aldolase"/>
    <property type="match status" value="1"/>
</dbReference>
<evidence type="ECO:0000256" key="1">
    <source>
        <dbReference type="ARBA" id="ARBA00004761"/>
    </source>
</evidence>
<reference evidence="6" key="1">
    <citation type="journal article" date="2014" name="Int. J. Syst. Evol. Microbiol.">
        <title>Complete genome sequence of Corynebacterium casei LMG S-19264T (=DSM 44701T), isolated from a smear-ripened cheese.</title>
        <authorList>
            <consortium name="US DOE Joint Genome Institute (JGI-PGF)"/>
            <person name="Walter F."/>
            <person name="Albersmeier A."/>
            <person name="Kalinowski J."/>
            <person name="Ruckert C."/>
        </authorList>
    </citation>
    <scope>NUCLEOTIDE SEQUENCE</scope>
    <source>
        <strain evidence="6">NBRC 110023</strain>
    </source>
</reference>
<evidence type="ECO:0000313" key="6">
    <source>
        <dbReference type="EMBL" id="GLR70509.1"/>
    </source>
</evidence>
<comment type="subunit">
    <text evidence="3">Homotrimer.</text>
</comment>
<dbReference type="EMBL" id="BSOT01000005">
    <property type="protein sequence ID" value="GLR70509.1"/>
    <property type="molecule type" value="Genomic_DNA"/>
</dbReference>
<dbReference type="Proteomes" id="UP001156601">
    <property type="component" value="Unassembled WGS sequence"/>
</dbReference>
<dbReference type="NCBIfam" id="TIGR01182">
    <property type="entry name" value="eda"/>
    <property type="match status" value="1"/>
</dbReference>
<dbReference type="GO" id="GO:0016829">
    <property type="term" value="F:lyase activity"/>
    <property type="evidence" value="ECO:0007669"/>
    <property type="project" value="UniProtKB-KW"/>
</dbReference>
<dbReference type="Gene3D" id="3.20.20.70">
    <property type="entry name" value="Aldolase class I"/>
    <property type="match status" value="1"/>
</dbReference>
<dbReference type="RefSeq" id="WP_284216803.1">
    <property type="nucleotide sequence ID" value="NZ_BSOT01000005.1"/>
</dbReference>
<keyword evidence="4" id="KW-0456">Lyase</keyword>
<evidence type="ECO:0000256" key="2">
    <source>
        <dbReference type="ARBA" id="ARBA00006906"/>
    </source>
</evidence>
<keyword evidence="5" id="KW-0119">Carbohydrate metabolism</keyword>
<comment type="pathway">
    <text evidence="1">Carbohydrate acid metabolism.</text>
</comment>
<evidence type="ECO:0000256" key="4">
    <source>
        <dbReference type="ARBA" id="ARBA00023239"/>
    </source>
</evidence>
<name>A0AA37SY78_9ALTE</name>
<dbReference type="InterPro" id="IPR031338">
    <property type="entry name" value="KDPG/KHG_AS_2"/>
</dbReference>
<dbReference type="PANTHER" id="PTHR30246">
    <property type="entry name" value="2-KETO-3-DEOXY-6-PHOSPHOGLUCONATE ALDOLASE"/>
    <property type="match status" value="1"/>
</dbReference>
<evidence type="ECO:0000256" key="5">
    <source>
        <dbReference type="ARBA" id="ARBA00023277"/>
    </source>
</evidence>
<gene>
    <name evidence="6" type="primary">kgdA</name>
    <name evidence="6" type="ORF">GCM10007852_14170</name>
</gene>
<comment type="caution">
    <text evidence="6">The sequence shown here is derived from an EMBL/GenBank/DDBJ whole genome shotgun (WGS) entry which is preliminary data.</text>
</comment>
<dbReference type="PANTHER" id="PTHR30246:SF1">
    <property type="entry name" value="2-DEHYDRO-3-DEOXY-6-PHOSPHOGALACTONATE ALDOLASE-RELATED"/>
    <property type="match status" value="1"/>
</dbReference>
<dbReference type="InterPro" id="IPR013785">
    <property type="entry name" value="Aldolase_TIM"/>
</dbReference>